<accession>A0A6N7EF69</accession>
<protein>
    <submittedName>
        <fullName evidence="1">Ribbon-helix-helix protein, CopG family</fullName>
    </submittedName>
</protein>
<comment type="caution">
    <text evidence="1">The sequence shown here is derived from an EMBL/GenBank/DDBJ whole genome shotgun (WGS) entry which is preliminary data.</text>
</comment>
<organism evidence="1 2">
    <name type="scientific">Georgenia subflava</name>
    <dbReference type="NCBI Taxonomy" id="1622177"/>
    <lineage>
        <taxon>Bacteria</taxon>
        <taxon>Bacillati</taxon>
        <taxon>Actinomycetota</taxon>
        <taxon>Actinomycetes</taxon>
        <taxon>Micrococcales</taxon>
        <taxon>Bogoriellaceae</taxon>
        <taxon>Georgenia</taxon>
    </lineage>
</organism>
<proteinExistence type="predicted"/>
<sequence>MSDIKDLLDAEGAEAEAAEADQIASGRTDVTVTRGHVRAKTLQIRLNEDELGELTALAQDRGLPVSTVARQLLLQSLAPTDDLRSALDRLERDLSAVRRKALSA</sequence>
<evidence type="ECO:0000313" key="2">
    <source>
        <dbReference type="Proteomes" id="UP000437709"/>
    </source>
</evidence>
<reference evidence="1 2" key="1">
    <citation type="submission" date="2019-10" db="EMBL/GenBank/DDBJ databases">
        <title>Georgenia wutianyii sp. nov. and Georgenia yuyongxinii sp. nov. isolated from plateau pika (Ochotona curzoniae) in the Qinghai-Tibet plateau of China.</title>
        <authorList>
            <person name="Tian Z."/>
        </authorList>
    </citation>
    <scope>NUCLEOTIDE SEQUENCE [LARGE SCALE GENOMIC DNA]</scope>
    <source>
        <strain evidence="1 2">JCM 19765</strain>
    </source>
</reference>
<dbReference type="EMBL" id="WHPC01000002">
    <property type="protein sequence ID" value="MPV35598.1"/>
    <property type="molecule type" value="Genomic_DNA"/>
</dbReference>
<keyword evidence="2" id="KW-1185">Reference proteome</keyword>
<dbReference type="AlphaFoldDB" id="A0A6N7EF69"/>
<name>A0A6N7EF69_9MICO</name>
<evidence type="ECO:0000313" key="1">
    <source>
        <dbReference type="EMBL" id="MPV35598.1"/>
    </source>
</evidence>
<gene>
    <name evidence="1" type="ORF">GB881_00795</name>
</gene>
<dbReference type="Proteomes" id="UP000437709">
    <property type="component" value="Unassembled WGS sequence"/>
</dbReference>